<dbReference type="EMBL" id="SFBR01000166">
    <property type="protein sequence ID" value="TRT83109.1"/>
    <property type="molecule type" value="Genomic_DNA"/>
</dbReference>
<protein>
    <recommendedName>
        <fullName evidence="1">DUF6883 domain-containing protein</fullName>
    </recommendedName>
</protein>
<proteinExistence type="predicted"/>
<feature type="domain" description="DUF6883" evidence="1">
    <location>
        <begin position="2"/>
        <end position="108"/>
    </location>
</feature>
<dbReference type="AlphaFoldDB" id="A0A552ACB8"/>
<comment type="caution">
    <text evidence="2">The sequence shown here is derived from an EMBL/GenBank/DDBJ whole genome shotgun (WGS) entry which is preliminary data.</text>
</comment>
<organism evidence="2 3">
    <name type="scientific">Microcystis aeruginosa Ma_OC_H_19870700_S124</name>
    <dbReference type="NCBI Taxonomy" id="2486262"/>
    <lineage>
        <taxon>Bacteria</taxon>
        <taxon>Bacillati</taxon>
        <taxon>Cyanobacteriota</taxon>
        <taxon>Cyanophyceae</taxon>
        <taxon>Oscillatoriophycideae</taxon>
        <taxon>Chroococcales</taxon>
        <taxon>Microcystaceae</taxon>
        <taxon>Microcystis</taxon>
    </lineage>
</organism>
<dbReference type="Pfam" id="PF21814">
    <property type="entry name" value="DUF6883"/>
    <property type="match status" value="1"/>
</dbReference>
<accession>A0A552ACB8</accession>
<dbReference type="Proteomes" id="UP000316280">
    <property type="component" value="Unassembled WGS sequence"/>
</dbReference>
<evidence type="ECO:0000313" key="3">
    <source>
        <dbReference type="Proteomes" id="UP000316280"/>
    </source>
</evidence>
<reference evidence="2 3" key="1">
    <citation type="submission" date="2019-01" db="EMBL/GenBank/DDBJ databases">
        <title>Coherence of Microcystis species and biogeography revealed through population genomics.</title>
        <authorList>
            <person name="Perez-Carrascal O.M."/>
            <person name="Terrat Y."/>
            <person name="Giani A."/>
            <person name="Fortin N."/>
            <person name="Tromas N."/>
            <person name="Shapiro B.J."/>
        </authorList>
    </citation>
    <scope>NUCLEOTIDE SEQUENCE [LARGE SCALE GENOMIC DNA]</scope>
    <source>
        <strain evidence="2">Ma_OC_H_19870700_S124</strain>
    </source>
</reference>
<sequence>MKLPNGELAEISMEKLIGYCLNPEHSRGKNQARVFRSRLGITAENAEVLRSLISQAALEGEVVQQAVTEFGQQFKVDWTIPEREETQLRTIWEIGLINPNPRLISAFIK</sequence>
<gene>
    <name evidence="2" type="ORF">EWV63_18210</name>
</gene>
<dbReference type="InterPro" id="IPR049250">
    <property type="entry name" value="DUF6883"/>
</dbReference>
<evidence type="ECO:0000259" key="1">
    <source>
        <dbReference type="Pfam" id="PF21814"/>
    </source>
</evidence>
<evidence type="ECO:0000313" key="2">
    <source>
        <dbReference type="EMBL" id="TRT83109.1"/>
    </source>
</evidence>
<name>A0A552ACB8_MICAE</name>